<dbReference type="InterPro" id="IPR036034">
    <property type="entry name" value="PDZ_sf"/>
</dbReference>
<dbReference type="InterPro" id="IPR001940">
    <property type="entry name" value="Peptidase_S1C"/>
</dbReference>
<dbReference type="Gene3D" id="2.30.42.10">
    <property type="match status" value="1"/>
</dbReference>
<dbReference type="InterPro" id="IPR009003">
    <property type="entry name" value="Peptidase_S1_PA"/>
</dbReference>
<dbReference type="AlphaFoldDB" id="S2E1K8"/>
<dbReference type="InterPro" id="IPR051201">
    <property type="entry name" value="Chloro_Bact_Ser_Proteases"/>
</dbReference>
<keyword evidence="2" id="KW-0378">Hydrolase</keyword>
<accession>S2E1K8</accession>
<sequence>MGSGFVYDNEGHIITNYHVVAGVDNVDVALSNGDIFSAKVIGTDKFNDIAVLQLTDNYSDESLTPVSFADSSQIKVGEQVIAIGNPFGLSNTMTTGIVSQIGRLLPNQEIGFSIPNIIQTDAAINPGNSGGPLLDNTGNLIGMNTAIQSNVGEFAGVGFAVPSNTIKKVVPALIEKGEFDHPWLGISGTTLTPKLAEKFNLPKNFRGAVINDIVKDGPAGKAGLKGALFSSTGEIVSADIVTSIDNVPVKRIDDIIAYVSENKSVGDKVTLQVYRDGSVITVNIELGKRVTIN</sequence>
<dbReference type="Proteomes" id="UP000014065">
    <property type="component" value="Unassembled WGS sequence"/>
</dbReference>
<keyword evidence="1" id="KW-0645">Protease</keyword>
<dbReference type="EMBL" id="AHJG01000201">
    <property type="protein sequence ID" value="EPA05195.1"/>
    <property type="molecule type" value="Genomic_DNA"/>
</dbReference>
<dbReference type="SMART" id="SM00228">
    <property type="entry name" value="PDZ"/>
    <property type="match status" value="1"/>
</dbReference>
<dbReference type="SUPFAM" id="SSF50494">
    <property type="entry name" value="Trypsin-like serine proteases"/>
    <property type="match status" value="1"/>
</dbReference>
<comment type="caution">
    <text evidence="4">The sequence shown here is derived from an EMBL/GenBank/DDBJ whole genome shotgun (WGS) entry which is preliminary data.</text>
</comment>
<dbReference type="GO" id="GO:0006508">
    <property type="term" value="P:proteolysis"/>
    <property type="evidence" value="ECO:0007669"/>
    <property type="project" value="UniProtKB-KW"/>
</dbReference>
<evidence type="ECO:0000256" key="2">
    <source>
        <dbReference type="ARBA" id="ARBA00022801"/>
    </source>
</evidence>
<dbReference type="GO" id="GO:0004252">
    <property type="term" value="F:serine-type endopeptidase activity"/>
    <property type="evidence" value="ECO:0007669"/>
    <property type="project" value="InterPro"/>
</dbReference>
<evidence type="ECO:0000259" key="3">
    <source>
        <dbReference type="SMART" id="SM00228"/>
    </source>
</evidence>
<dbReference type="PANTHER" id="PTHR43343:SF3">
    <property type="entry name" value="PROTEASE DO-LIKE 8, CHLOROPLASTIC"/>
    <property type="match status" value="1"/>
</dbReference>
<gene>
    <name evidence="4" type="ORF">BG20_I2268</name>
</gene>
<protein>
    <submittedName>
        <fullName evidence="4">Trypsin</fullName>
    </submittedName>
</protein>
<dbReference type="PRINTS" id="PR00834">
    <property type="entry name" value="PROTEASES2C"/>
</dbReference>
<evidence type="ECO:0000256" key="1">
    <source>
        <dbReference type="ARBA" id="ARBA00022670"/>
    </source>
</evidence>
<dbReference type="SUPFAM" id="SSF50156">
    <property type="entry name" value="PDZ domain-like"/>
    <property type="match status" value="1"/>
</dbReference>
<proteinExistence type="predicted"/>
<keyword evidence="5" id="KW-1185">Reference proteome</keyword>
<dbReference type="Pfam" id="PF13180">
    <property type="entry name" value="PDZ_2"/>
    <property type="match status" value="1"/>
</dbReference>
<name>S2E1K8_9ARCH</name>
<dbReference type="PANTHER" id="PTHR43343">
    <property type="entry name" value="PEPTIDASE S12"/>
    <property type="match status" value="1"/>
</dbReference>
<dbReference type="Pfam" id="PF13365">
    <property type="entry name" value="Trypsin_2"/>
    <property type="match status" value="1"/>
</dbReference>
<evidence type="ECO:0000313" key="4">
    <source>
        <dbReference type="EMBL" id="EPA05195.1"/>
    </source>
</evidence>
<dbReference type="InterPro" id="IPR001478">
    <property type="entry name" value="PDZ"/>
</dbReference>
<reference evidence="4 5" key="1">
    <citation type="journal article" date="2012" name="J. Bacteriol.">
        <title>Genome Sequence of "Candidatus Nitrosoarchaeum limnia" BG20, a Low-Salinity Ammonia-Oxidizing Archaeon from the San Francisco Bay Estuary.</title>
        <authorList>
            <person name="Mosier A.C."/>
            <person name="Allen E.E."/>
            <person name="Kim M."/>
            <person name="Ferriera S."/>
            <person name="Francis C.A."/>
        </authorList>
    </citation>
    <scope>NUCLEOTIDE SEQUENCE [LARGE SCALE GENOMIC DNA]</scope>
    <source>
        <strain evidence="4 5">BG20</strain>
    </source>
</reference>
<dbReference type="Gene3D" id="2.40.10.120">
    <property type="match status" value="1"/>
</dbReference>
<organism evidence="4 5">
    <name type="scientific">Candidatus Nitrosarchaeum limnium BG20</name>
    <dbReference type="NCBI Taxonomy" id="859192"/>
    <lineage>
        <taxon>Archaea</taxon>
        <taxon>Nitrososphaerota</taxon>
        <taxon>Nitrososphaeria</taxon>
        <taxon>Nitrosopumilales</taxon>
        <taxon>Nitrosopumilaceae</taxon>
        <taxon>Nitrosarchaeum</taxon>
    </lineage>
</organism>
<evidence type="ECO:0000313" key="5">
    <source>
        <dbReference type="Proteomes" id="UP000014065"/>
    </source>
</evidence>
<feature type="domain" description="PDZ" evidence="3">
    <location>
        <begin position="182"/>
        <end position="277"/>
    </location>
</feature>